<evidence type="ECO:0000313" key="4">
    <source>
        <dbReference type="Proteomes" id="UP000019024"/>
    </source>
</evidence>
<feature type="modified residue" description="4-aspartylphosphate" evidence="1">
    <location>
        <position position="67"/>
    </location>
</feature>
<dbReference type="eggNOG" id="arCOG02589">
    <property type="taxonomic scope" value="Archaea"/>
</dbReference>
<dbReference type="Proteomes" id="UP000019024">
    <property type="component" value="Chromosome"/>
</dbReference>
<dbReference type="InterPro" id="IPR052893">
    <property type="entry name" value="TCS_response_regulator"/>
</dbReference>
<protein>
    <submittedName>
        <fullName evidence="3">Chemotaxis protein CheY</fullName>
    </submittedName>
</protein>
<reference evidence="3 4" key="1">
    <citation type="submission" date="2014-01" db="EMBL/GenBank/DDBJ databases">
        <authorList>
            <consortium name="DOE Joint Genome Institute"/>
            <person name="Anderson I."/>
            <person name="Huntemann M."/>
            <person name="Han J."/>
            <person name="Chen A."/>
            <person name="Kyrpides N."/>
            <person name="Mavromatis K."/>
            <person name="Markowitz V."/>
            <person name="Palaniappan K."/>
            <person name="Ivanova N."/>
            <person name="Schaumberg A."/>
            <person name="Pati A."/>
            <person name="Liolios K."/>
            <person name="Nordberg H.P."/>
            <person name="Cantor M.N."/>
            <person name="Hua S.X."/>
            <person name="Woyke T."/>
        </authorList>
    </citation>
    <scope>NUCLEOTIDE SEQUENCE [LARGE SCALE GENOMIC DNA]</scope>
    <source>
        <strain evidence="3 4">XH-48</strain>
    </source>
</reference>
<dbReference type="CDD" id="cd17557">
    <property type="entry name" value="REC_Rcp-like"/>
    <property type="match status" value="1"/>
</dbReference>
<proteinExistence type="predicted"/>
<organism evidence="3 4">
    <name type="scientific">Halostagnicola larsenii XH-48</name>
    <dbReference type="NCBI Taxonomy" id="797299"/>
    <lineage>
        <taxon>Archaea</taxon>
        <taxon>Methanobacteriati</taxon>
        <taxon>Methanobacteriota</taxon>
        <taxon>Stenosarchaea group</taxon>
        <taxon>Halobacteria</taxon>
        <taxon>Halobacteriales</taxon>
        <taxon>Natrialbaceae</taxon>
        <taxon>Halostagnicola</taxon>
    </lineage>
</organism>
<dbReference type="AlphaFoldDB" id="W0JNC7"/>
<feature type="domain" description="Response regulatory" evidence="2">
    <location>
        <begin position="11"/>
        <end position="134"/>
    </location>
</feature>
<dbReference type="RefSeq" id="WP_049953341.1">
    <property type="nucleotide sequence ID" value="NZ_CP007055.1"/>
</dbReference>
<accession>W0JNC7</accession>
<gene>
    <name evidence="3" type="ORF">HALLA_16190</name>
</gene>
<evidence type="ECO:0000256" key="1">
    <source>
        <dbReference type="PROSITE-ProRule" id="PRU00169"/>
    </source>
</evidence>
<dbReference type="EMBL" id="CP007055">
    <property type="protein sequence ID" value="AHG00109.1"/>
    <property type="molecule type" value="Genomic_DNA"/>
</dbReference>
<keyword evidence="4" id="KW-1185">Reference proteome</keyword>
<dbReference type="STRING" id="797299.HALLA_16190"/>
<name>W0JNC7_9EURY</name>
<dbReference type="Pfam" id="PF00072">
    <property type="entry name" value="Response_reg"/>
    <property type="match status" value="1"/>
</dbReference>
<dbReference type="SUPFAM" id="SSF52172">
    <property type="entry name" value="CheY-like"/>
    <property type="match status" value="1"/>
</dbReference>
<dbReference type="GeneID" id="25145955"/>
<dbReference type="SMART" id="SM00448">
    <property type="entry name" value="REC"/>
    <property type="match status" value="1"/>
</dbReference>
<dbReference type="PROSITE" id="PS50110">
    <property type="entry name" value="RESPONSE_REGULATORY"/>
    <property type="match status" value="1"/>
</dbReference>
<evidence type="ECO:0000313" key="3">
    <source>
        <dbReference type="EMBL" id="AHG00109.1"/>
    </source>
</evidence>
<dbReference type="HOGENOM" id="CLU_000445_69_17_2"/>
<dbReference type="PANTHER" id="PTHR44520">
    <property type="entry name" value="RESPONSE REGULATOR RCP1-RELATED"/>
    <property type="match status" value="1"/>
</dbReference>
<evidence type="ECO:0000259" key="2">
    <source>
        <dbReference type="PROSITE" id="PS50110"/>
    </source>
</evidence>
<dbReference type="InterPro" id="IPR001789">
    <property type="entry name" value="Sig_transdc_resp-reg_receiver"/>
</dbReference>
<keyword evidence="1" id="KW-0597">Phosphoprotein</keyword>
<dbReference type="GO" id="GO:0000160">
    <property type="term" value="P:phosphorelay signal transduction system"/>
    <property type="evidence" value="ECO:0007669"/>
    <property type="project" value="InterPro"/>
</dbReference>
<dbReference type="PANTHER" id="PTHR44520:SF2">
    <property type="entry name" value="RESPONSE REGULATOR RCP1"/>
    <property type="match status" value="1"/>
</dbReference>
<dbReference type="PATRIC" id="fig|797299.3.peg.2241"/>
<sequence length="148" mass="16573">MKDRYPSQPPTILLVEDNPGDVRLTREAFKSSAFDATIESVTNGDETLAYLADCGDSHPYPHLLLLDLNLPKTDGFDVLEELRGNDDHPQLPILVLTSSQADEDVLKSYELSANAYLTKPDSPEEFVEMAETIESFWFDEVQLPPFPS</sequence>
<dbReference type="Gene3D" id="3.40.50.2300">
    <property type="match status" value="1"/>
</dbReference>
<dbReference type="KEGG" id="hlr:HALLA_16190"/>
<dbReference type="InterPro" id="IPR011006">
    <property type="entry name" value="CheY-like_superfamily"/>
</dbReference>